<gene>
    <name evidence="2" type="ORF">F2P81_025298</name>
</gene>
<dbReference type="SUPFAM" id="SSF56672">
    <property type="entry name" value="DNA/RNA polymerases"/>
    <property type="match status" value="1"/>
</dbReference>
<evidence type="ECO:0000313" key="3">
    <source>
        <dbReference type="Proteomes" id="UP000438429"/>
    </source>
</evidence>
<dbReference type="InterPro" id="IPR051320">
    <property type="entry name" value="Viral_Replic_Matur_Polypro"/>
</dbReference>
<dbReference type="Gene3D" id="3.10.20.370">
    <property type="match status" value="1"/>
</dbReference>
<accession>A0A6A4RQR2</accession>
<dbReference type="InterPro" id="IPR043128">
    <property type="entry name" value="Rev_trsase/Diguanyl_cyclase"/>
</dbReference>
<evidence type="ECO:0000259" key="1">
    <source>
        <dbReference type="Pfam" id="PF17919"/>
    </source>
</evidence>
<proteinExistence type="predicted"/>
<name>A0A6A4RQR2_SCOMX</name>
<evidence type="ECO:0000313" key="2">
    <source>
        <dbReference type="EMBL" id="KAF0022485.1"/>
    </source>
</evidence>
<dbReference type="AlphaFoldDB" id="A0A6A4RQR2"/>
<dbReference type="PANTHER" id="PTHR33064">
    <property type="entry name" value="POL PROTEIN"/>
    <property type="match status" value="1"/>
</dbReference>
<dbReference type="Proteomes" id="UP000438429">
    <property type="component" value="Unassembled WGS sequence"/>
</dbReference>
<reference evidence="2 3" key="1">
    <citation type="submission" date="2019-06" db="EMBL/GenBank/DDBJ databases">
        <title>Draft genomes of female and male turbot (Scophthalmus maximus).</title>
        <authorList>
            <person name="Xu H."/>
            <person name="Xu X.-W."/>
            <person name="Shao C."/>
            <person name="Chen S."/>
        </authorList>
    </citation>
    <scope>NUCLEOTIDE SEQUENCE [LARGE SCALE GENOMIC DNA]</scope>
    <source>
        <strain evidence="2">Ysfricsl-2016a</strain>
        <tissue evidence="2">Blood</tissue>
    </source>
</reference>
<organism evidence="2 3">
    <name type="scientific">Scophthalmus maximus</name>
    <name type="common">Turbot</name>
    <name type="synonym">Psetta maxima</name>
    <dbReference type="NCBI Taxonomy" id="52904"/>
    <lineage>
        <taxon>Eukaryota</taxon>
        <taxon>Metazoa</taxon>
        <taxon>Chordata</taxon>
        <taxon>Craniata</taxon>
        <taxon>Vertebrata</taxon>
        <taxon>Euteleostomi</taxon>
        <taxon>Actinopterygii</taxon>
        <taxon>Neopterygii</taxon>
        <taxon>Teleostei</taxon>
        <taxon>Neoteleostei</taxon>
        <taxon>Acanthomorphata</taxon>
        <taxon>Carangaria</taxon>
        <taxon>Pleuronectiformes</taxon>
        <taxon>Pleuronectoidei</taxon>
        <taxon>Scophthalmidae</taxon>
        <taxon>Scophthalmus</taxon>
    </lineage>
</organism>
<feature type="domain" description="Reverse transcriptase/retrotransposon-derived protein RNase H-like" evidence="1">
    <location>
        <begin position="95"/>
        <end position="171"/>
    </location>
</feature>
<dbReference type="InterPro" id="IPR043502">
    <property type="entry name" value="DNA/RNA_pol_sf"/>
</dbReference>
<dbReference type="EMBL" id="VEVO01000026">
    <property type="protein sequence ID" value="KAF0022485.1"/>
    <property type="molecule type" value="Genomic_DNA"/>
</dbReference>
<sequence>MGSLRQAGLTANPKKCAVGRREVRCLGYHLVGGQVQPQVDETAAIAACPRPKTKNEVRQFLGLAGYYRRFIAGFGDLTSPLTDLTRKRASDLLQWTEQCQLAFDKVKQTLCGEPILHKPKFSLPFVLQTDASNEGLGAVLSQQVEGVDQPVLYLGQKISERESRYSMIEEEPGDQYGHRFEYPCCNNMPPKRVKDMNKVLSSPMKEDNELNASSPGSLTGNASPAAAGELAQNLDIGQKLDMMSNDFATKIDVAVNANQGVKRDVRDFSVRMEEAEQHN</sequence>
<dbReference type="Gene3D" id="3.30.70.270">
    <property type="match status" value="1"/>
</dbReference>
<comment type="caution">
    <text evidence="2">The sequence shown here is derived from an EMBL/GenBank/DDBJ whole genome shotgun (WGS) entry which is preliminary data.</text>
</comment>
<dbReference type="PANTHER" id="PTHR33064:SF29">
    <property type="entry name" value="PEPTIDASE A2 DOMAIN-CONTAINING PROTEIN-RELATED"/>
    <property type="match status" value="1"/>
</dbReference>
<dbReference type="Pfam" id="PF17919">
    <property type="entry name" value="RT_RNaseH_2"/>
    <property type="match status" value="1"/>
</dbReference>
<dbReference type="InterPro" id="IPR041577">
    <property type="entry name" value="RT_RNaseH_2"/>
</dbReference>
<dbReference type="FunFam" id="3.30.70.270:FF:000020">
    <property type="entry name" value="Transposon Tf2-6 polyprotein-like Protein"/>
    <property type="match status" value="1"/>
</dbReference>
<protein>
    <recommendedName>
        <fullName evidence="1">Reverse transcriptase/retrotransposon-derived protein RNase H-like domain-containing protein</fullName>
    </recommendedName>
</protein>